<evidence type="ECO:0000313" key="1">
    <source>
        <dbReference type="EMBL" id="JAD95890.1"/>
    </source>
</evidence>
<dbReference type="AlphaFoldDB" id="A0A0A9EDD3"/>
<sequence length="53" mass="5819">MASLAQLQFRSAGTGTRPAMAKLSGVQWQREKSRVQFPLLAVVIKTKEDCVAN</sequence>
<accession>A0A0A9EDD3</accession>
<organism evidence="1">
    <name type="scientific">Arundo donax</name>
    <name type="common">Giant reed</name>
    <name type="synonym">Donax arundinaceus</name>
    <dbReference type="NCBI Taxonomy" id="35708"/>
    <lineage>
        <taxon>Eukaryota</taxon>
        <taxon>Viridiplantae</taxon>
        <taxon>Streptophyta</taxon>
        <taxon>Embryophyta</taxon>
        <taxon>Tracheophyta</taxon>
        <taxon>Spermatophyta</taxon>
        <taxon>Magnoliopsida</taxon>
        <taxon>Liliopsida</taxon>
        <taxon>Poales</taxon>
        <taxon>Poaceae</taxon>
        <taxon>PACMAD clade</taxon>
        <taxon>Arundinoideae</taxon>
        <taxon>Arundineae</taxon>
        <taxon>Arundo</taxon>
    </lineage>
</organism>
<proteinExistence type="predicted"/>
<name>A0A0A9EDD3_ARUDO</name>
<reference evidence="1" key="1">
    <citation type="submission" date="2014-09" db="EMBL/GenBank/DDBJ databases">
        <authorList>
            <person name="Magalhaes I.L.F."/>
            <person name="Oliveira U."/>
            <person name="Santos F.R."/>
            <person name="Vidigal T.H.D.A."/>
            <person name="Brescovit A.D."/>
            <person name="Santos A.J."/>
        </authorList>
    </citation>
    <scope>NUCLEOTIDE SEQUENCE</scope>
    <source>
        <tissue evidence="1">Shoot tissue taken approximately 20 cm above the soil surface</tissue>
    </source>
</reference>
<protein>
    <submittedName>
        <fullName evidence="1">Uncharacterized protein</fullName>
    </submittedName>
</protein>
<reference evidence="1" key="2">
    <citation type="journal article" date="2015" name="Data Brief">
        <title>Shoot transcriptome of the giant reed, Arundo donax.</title>
        <authorList>
            <person name="Barrero R.A."/>
            <person name="Guerrero F.D."/>
            <person name="Moolhuijzen P."/>
            <person name="Goolsby J.A."/>
            <person name="Tidwell J."/>
            <person name="Bellgard S.E."/>
            <person name="Bellgard M.I."/>
        </authorList>
    </citation>
    <scope>NUCLEOTIDE SEQUENCE</scope>
    <source>
        <tissue evidence="1">Shoot tissue taken approximately 20 cm above the soil surface</tissue>
    </source>
</reference>
<dbReference type="EMBL" id="GBRH01202005">
    <property type="protein sequence ID" value="JAD95890.1"/>
    <property type="molecule type" value="Transcribed_RNA"/>
</dbReference>